<keyword evidence="2" id="KW-0813">Transport</keyword>
<evidence type="ECO:0000256" key="1">
    <source>
        <dbReference type="ARBA" id="ARBA00004127"/>
    </source>
</evidence>
<dbReference type="GO" id="GO:0015297">
    <property type="term" value="F:antiporter activity"/>
    <property type="evidence" value="ECO:0007669"/>
    <property type="project" value="UniProtKB-KW"/>
</dbReference>
<dbReference type="PANTHER" id="PTHR46157:SF4">
    <property type="entry name" value="K(+) EFFLUX ANTIPORTER 3, CHLOROPLASTIC"/>
    <property type="match status" value="1"/>
</dbReference>
<dbReference type="Proteomes" id="UP000250079">
    <property type="component" value="Chromosome"/>
</dbReference>
<evidence type="ECO:0000256" key="5">
    <source>
        <dbReference type="ARBA" id="ARBA00022692"/>
    </source>
</evidence>
<dbReference type="Gene3D" id="1.20.1530.20">
    <property type="match status" value="1"/>
</dbReference>
<evidence type="ECO:0000313" key="13">
    <source>
        <dbReference type="Proteomes" id="UP000250079"/>
    </source>
</evidence>
<feature type="transmembrane region" description="Helical" evidence="10">
    <location>
        <begin position="183"/>
        <end position="204"/>
    </location>
</feature>
<dbReference type="GO" id="GO:1902600">
    <property type="term" value="P:proton transmembrane transport"/>
    <property type="evidence" value="ECO:0007669"/>
    <property type="project" value="InterPro"/>
</dbReference>
<evidence type="ECO:0000256" key="4">
    <source>
        <dbReference type="ARBA" id="ARBA00022538"/>
    </source>
</evidence>
<dbReference type="GO" id="GO:0012505">
    <property type="term" value="C:endomembrane system"/>
    <property type="evidence" value="ECO:0007669"/>
    <property type="project" value="UniProtKB-SubCell"/>
</dbReference>
<dbReference type="InterPro" id="IPR006153">
    <property type="entry name" value="Cation/H_exchanger_TM"/>
</dbReference>
<dbReference type="Pfam" id="PF00999">
    <property type="entry name" value="Na_H_Exchanger"/>
    <property type="match status" value="1"/>
</dbReference>
<dbReference type="AlphaFoldDB" id="A0A2Z2P453"/>
<keyword evidence="5 10" id="KW-0812">Transmembrane</keyword>
<protein>
    <submittedName>
        <fullName evidence="12">Glutathione-regulated potassium-efflux system protein KefC</fullName>
    </submittedName>
</protein>
<dbReference type="EMBL" id="CP018632">
    <property type="protein sequence ID" value="ASJ75447.1"/>
    <property type="molecule type" value="Genomic_DNA"/>
</dbReference>
<feature type="transmembrane region" description="Helical" evidence="10">
    <location>
        <begin position="297"/>
        <end position="316"/>
    </location>
</feature>
<dbReference type="FunFam" id="3.40.50.720:FF:000036">
    <property type="entry name" value="Glutathione-regulated potassium-efflux system protein KefB"/>
    <property type="match status" value="1"/>
</dbReference>
<feature type="transmembrane region" description="Helical" evidence="10">
    <location>
        <begin position="57"/>
        <end position="76"/>
    </location>
</feature>
<dbReference type="OrthoDB" id="9781411at2"/>
<proteinExistence type="predicted"/>
<dbReference type="Gene3D" id="3.40.50.720">
    <property type="entry name" value="NAD(P)-binding Rossmann-like Domain"/>
    <property type="match status" value="1"/>
</dbReference>
<feature type="transmembrane region" description="Helical" evidence="10">
    <location>
        <begin position="270"/>
        <end position="291"/>
    </location>
</feature>
<feature type="transmembrane region" description="Helical" evidence="10">
    <location>
        <begin position="328"/>
        <end position="353"/>
    </location>
</feature>
<dbReference type="GO" id="GO:0006813">
    <property type="term" value="P:potassium ion transport"/>
    <property type="evidence" value="ECO:0007669"/>
    <property type="project" value="UniProtKB-KW"/>
</dbReference>
<dbReference type="Pfam" id="PF02254">
    <property type="entry name" value="TrkA_N"/>
    <property type="match status" value="1"/>
</dbReference>
<evidence type="ECO:0000259" key="11">
    <source>
        <dbReference type="PROSITE" id="PS51201"/>
    </source>
</evidence>
<feature type="transmembrane region" description="Helical" evidence="10">
    <location>
        <begin position="88"/>
        <end position="108"/>
    </location>
</feature>
<evidence type="ECO:0000256" key="2">
    <source>
        <dbReference type="ARBA" id="ARBA00022448"/>
    </source>
</evidence>
<keyword evidence="13" id="KW-1185">Reference proteome</keyword>
<sequence>MGETNSLLLNIFIYLLAGLLAVPSAKRLGLGPVFGYLFAGILIGPWGLALIRDVQHIDLFSRVATVLLLFLVALQATPARVNRLLNGAIWLGTLQFCLTALVITLVGMLIGHPWHHALVAGLALAISSEAVASHCFNERYPTGSPLTEAGYQLLLTQSMAIVPVFVLLPLLGFGAAITQGSPWPRVIMGLLFLGGFGIFGHLMLRHAFRYVVSIGLDEVFAAFALLLTIGLLLVVRALDLPLELAALLGGLLLIRSEYGSAIRIAMRPFTGLLVGMFFISTGMQIDFAIFIRKPLETFALVALLVFVKAWIVRNILRYSKVPRQQRIWLATVLAQSGELAFVVIALAITYKAIPDKLAAQLVLVVALSMLTTPILLFFAARRDTLPARQQSDTGVVVGEIADSQVIVAGYGRVGCVVAMMLKENGFRAVVIDHSPDRFTALRAAGFVGFYGDATRPDLLDAAGAARAAALVIALDDPEAASDLLKRVRREYPHLTVLARAIGISDEHQLLRDGADRTYGETFETALLIGEDVLELVGLSPLDAQAMAERFRDAALDSQPTATEPRN</sequence>
<dbReference type="PANTHER" id="PTHR46157">
    <property type="entry name" value="K(+) EFFLUX ANTIPORTER 3, CHLOROPLASTIC"/>
    <property type="match status" value="1"/>
</dbReference>
<keyword evidence="9 10" id="KW-0472">Membrane</keyword>
<feature type="transmembrane region" description="Helical" evidence="10">
    <location>
        <begin position="359"/>
        <end position="380"/>
    </location>
</feature>
<dbReference type="InterPro" id="IPR003148">
    <property type="entry name" value="RCK_N"/>
</dbReference>
<evidence type="ECO:0000256" key="8">
    <source>
        <dbReference type="ARBA" id="ARBA00023065"/>
    </source>
</evidence>
<evidence type="ECO:0000256" key="9">
    <source>
        <dbReference type="ARBA" id="ARBA00023136"/>
    </source>
</evidence>
<feature type="transmembrane region" description="Helical" evidence="10">
    <location>
        <begin position="211"/>
        <end position="234"/>
    </location>
</feature>
<keyword evidence="3" id="KW-0050">Antiport</keyword>
<comment type="subcellular location">
    <subcellularLocation>
        <location evidence="1">Endomembrane system</location>
        <topology evidence="1">Multi-pass membrane protein</topology>
    </subcellularLocation>
</comment>
<feature type="domain" description="RCK N-terminal" evidence="11">
    <location>
        <begin position="402"/>
        <end position="519"/>
    </location>
</feature>
<feature type="transmembrane region" description="Helical" evidence="10">
    <location>
        <begin position="114"/>
        <end position="132"/>
    </location>
</feature>
<dbReference type="InterPro" id="IPR036291">
    <property type="entry name" value="NAD(P)-bd_dom_sf"/>
</dbReference>
<dbReference type="SUPFAM" id="SSF51735">
    <property type="entry name" value="NAD(P)-binding Rossmann-fold domains"/>
    <property type="match status" value="1"/>
</dbReference>
<accession>A0A2Z2P453</accession>
<reference evidence="12 13" key="1">
    <citation type="submission" date="2016-12" db="EMBL/GenBank/DDBJ databases">
        <authorList>
            <person name="Song W.-J."/>
            <person name="Kurnit D.M."/>
        </authorList>
    </citation>
    <scope>NUCLEOTIDE SEQUENCE [LARGE SCALE GENOMIC DNA]</scope>
    <source>
        <strain evidence="12 13">IMCC3135</strain>
    </source>
</reference>
<keyword evidence="7 10" id="KW-1133">Transmembrane helix</keyword>
<evidence type="ECO:0000256" key="3">
    <source>
        <dbReference type="ARBA" id="ARBA00022449"/>
    </source>
</evidence>
<keyword evidence="6" id="KW-0630">Potassium</keyword>
<feature type="transmembrane region" description="Helical" evidence="10">
    <location>
        <begin position="34"/>
        <end position="51"/>
    </location>
</feature>
<evidence type="ECO:0000313" key="12">
    <source>
        <dbReference type="EMBL" id="ASJ75447.1"/>
    </source>
</evidence>
<dbReference type="RefSeq" id="WP_088920364.1">
    <property type="nucleotide sequence ID" value="NZ_CP018632.1"/>
</dbReference>
<keyword evidence="4" id="KW-0633">Potassium transport</keyword>
<feature type="transmembrane region" description="Helical" evidence="10">
    <location>
        <begin position="153"/>
        <end position="177"/>
    </location>
</feature>
<dbReference type="PROSITE" id="PS51201">
    <property type="entry name" value="RCK_N"/>
    <property type="match status" value="1"/>
</dbReference>
<dbReference type="KEGG" id="gai:IMCC3135_26960"/>
<dbReference type="InterPro" id="IPR038770">
    <property type="entry name" value="Na+/solute_symporter_sf"/>
</dbReference>
<name>A0A2Z2P453_9GAMM</name>
<gene>
    <name evidence="12" type="primary">kefC_2</name>
    <name evidence="12" type="ORF">IMCC3135_26960</name>
</gene>
<evidence type="ECO:0000256" key="7">
    <source>
        <dbReference type="ARBA" id="ARBA00022989"/>
    </source>
</evidence>
<evidence type="ECO:0000256" key="6">
    <source>
        <dbReference type="ARBA" id="ARBA00022958"/>
    </source>
</evidence>
<evidence type="ECO:0000256" key="10">
    <source>
        <dbReference type="SAM" id="Phobius"/>
    </source>
</evidence>
<keyword evidence="8" id="KW-0406">Ion transport</keyword>
<feature type="transmembrane region" description="Helical" evidence="10">
    <location>
        <begin position="6"/>
        <end position="22"/>
    </location>
</feature>
<dbReference type="GO" id="GO:0005886">
    <property type="term" value="C:plasma membrane"/>
    <property type="evidence" value="ECO:0007669"/>
    <property type="project" value="TreeGrafter"/>
</dbReference>
<organism evidence="12 13">
    <name type="scientific">Granulosicoccus antarcticus IMCC3135</name>
    <dbReference type="NCBI Taxonomy" id="1192854"/>
    <lineage>
        <taxon>Bacteria</taxon>
        <taxon>Pseudomonadati</taxon>
        <taxon>Pseudomonadota</taxon>
        <taxon>Gammaproteobacteria</taxon>
        <taxon>Chromatiales</taxon>
        <taxon>Granulosicoccaceae</taxon>
        <taxon>Granulosicoccus</taxon>
    </lineage>
</organism>